<reference evidence="1 2" key="1">
    <citation type="submission" date="2020-08" db="EMBL/GenBank/DDBJ databases">
        <authorList>
            <person name="Sun Q."/>
            <person name="Inoue M."/>
        </authorList>
    </citation>
    <scope>NUCLEOTIDE SEQUENCE [LARGE SCALE GENOMIC DNA]</scope>
    <source>
        <strain evidence="1 2">CCM 8938</strain>
    </source>
</reference>
<keyword evidence="2" id="KW-1185">Reference proteome</keyword>
<sequence>MKNFLFIFILIGIFFCRTNAQRKESTPTKGAISNRKQFKGKFVNQSDTECVLQKYHPFTDKNYVVTIKNCPVADVTPGDNATISFSKGQTVFLKDSLFIKIQNDFLEFKDFNGDGVKDILIFSETGGRGGNSFYYLYLVDPKNKKIARVKDFENVVNPEYDKKHNVIVAYGLSGTNNYSIYKISGANKAYQIGKSFEDDFESDADVLNKKIIKILKAGKR</sequence>
<organism evidence="1 2">
    <name type="scientific">Pedobacter fastidiosus</name>
    <dbReference type="NCBI Taxonomy" id="2765361"/>
    <lineage>
        <taxon>Bacteria</taxon>
        <taxon>Pseudomonadati</taxon>
        <taxon>Bacteroidota</taxon>
        <taxon>Sphingobacteriia</taxon>
        <taxon>Sphingobacteriales</taxon>
        <taxon>Sphingobacteriaceae</taxon>
        <taxon>Pedobacter</taxon>
    </lineage>
</organism>
<proteinExistence type="predicted"/>
<evidence type="ECO:0008006" key="3">
    <source>
        <dbReference type="Google" id="ProtNLM"/>
    </source>
</evidence>
<dbReference type="Proteomes" id="UP000652755">
    <property type="component" value="Unassembled WGS sequence"/>
</dbReference>
<accession>A0ABR7KQ65</accession>
<protein>
    <recommendedName>
        <fullName evidence="3">VCBS repeat-containing protein</fullName>
    </recommendedName>
</protein>
<dbReference type="EMBL" id="JACRYL010000005">
    <property type="protein sequence ID" value="MBC6110226.1"/>
    <property type="molecule type" value="Genomic_DNA"/>
</dbReference>
<evidence type="ECO:0000313" key="2">
    <source>
        <dbReference type="Proteomes" id="UP000652755"/>
    </source>
</evidence>
<evidence type="ECO:0000313" key="1">
    <source>
        <dbReference type="EMBL" id="MBC6110226.1"/>
    </source>
</evidence>
<dbReference type="RefSeq" id="WP_187070701.1">
    <property type="nucleotide sequence ID" value="NZ_JACRYL010000005.1"/>
</dbReference>
<comment type="caution">
    <text evidence="1">The sequence shown here is derived from an EMBL/GenBank/DDBJ whole genome shotgun (WGS) entry which is preliminary data.</text>
</comment>
<dbReference type="InterPro" id="IPR058087">
    <property type="entry name" value="XAC2610_dom"/>
</dbReference>
<name>A0ABR7KQ65_9SPHI</name>
<dbReference type="NCBIfam" id="NF047539">
    <property type="entry name" value="XAC2610_fam"/>
    <property type="match status" value="1"/>
</dbReference>
<gene>
    <name evidence="1" type="ORF">H7U22_07300</name>
</gene>